<dbReference type="SUPFAM" id="SSF48239">
    <property type="entry name" value="Terpenoid cyclases/Protein prenyltransferases"/>
    <property type="match status" value="1"/>
</dbReference>
<evidence type="ECO:0000259" key="1">
    <source>
        <dbReference type="Pfam" id="PF01397"/>
    </source>
</evidence>
<feature type="domain" description="Terpene synthase N-terminal" evidence="1">
    <location>
        <begin position="7"/>
        <end position="76"/>
    </location>
</feature>
<dbReference type="PANTHER" id="PTHR31225">
    <property type="entry name" value="OS04G0344100 PROTEIN-RELATED"/>
    <property type="match status" value="1"/>
</dbReference>
<proteinExistence type="predicted"/>
<dbReference type="Pfam" id="PF01397">
    <property type="entry name" value="Terpene_synth"/>
    <property type="match status" value="1"/>
</dbReference>
<dbReference type="Proteomes" id="UP000237347">
    <property type="component" value="Unassembled WGS sequence"/>
</dbReference>
<dbReference type="InterPro" id="IPR050148">
    <property type="entry name" value="Terpene_synthase-like"/>
</dbReference>
<organism evidence="2 3">
    <name type="scientific">Quercus suber</name>
    <name type="common">Cork oak</name>
    <dbReference type="NCBI Taxonomy" id="58331"/>
    <lineage>
        <taxon>Eukaryota</taxon>
        <taxon>Viridiplantae</taxon>
        <taxon>Streptophyta</taxon>
        <taxon>Embryophyta</taxon>
        <taxon>Tracheophyta</taxon>
        <taxon>Spermatophyta</taxon>
        <taxon>Magnoliopsida</taxon>
        <taxon>eudicotyledons</taxon>
        <taxon>Gunneridae</taxon>
        <taxon>Pentapetalae</taxon>
        <taxon>rosids</taxon>
        <taxon>fabids</taxon>
        <taxon>Fagales</taxon>
        <taxon>Fagaceae</taxon>
        <taxon>Quercus</taxon>
    </lineage>
</organism>
<accession>A0AAW0KNM9</accession>
<dbReference type="InterPro" id="IPR036965">
    <property type="entry name" value="Terpene_synth_N_sf"/>
</dbReference>
<dbReference type="Gene3D" id="1.50.10.130">
    <property type="entry name" value="Terpene synthase, N-terminal domain"/>
    <property type="match status" value="2"/>
</dbReference>
<dbReference type="GO" id="GO:0016114">
    <property type="term" value="P:terpenoid biosynthetic process"/>
    <property type="evidence" value="ECO:0007669"/>
    <property type="project" value="InterPro"/>
</dbReference>
<reference evidence="2 3" key="1">
    <citation type="journal article" date="2018" name="Sci. Data">
        <title>The draft genome sequence of cork oak.</title>
        <authorList>
            <person name="Ramos A.M."/>
            <person name="Usie A."/>
            <person name="Barbosa P."/>
            <person name="Barros P.M."/>
            <person name="Capote T."/>
            <person name="Chaves I."/>
            <person name="Simoes F."/>
            <person name="Abreu I."/>
            <person name="Carrasquinho I."/>
            <person name="Faro C."/>
            <person name="Guimaraes J.B."/>
            <person name="Mendonca D."/>
            <person name="Nobrega F."/>
            <person name="Rodrigues L."/>
            <person name="Saibo N.J.M."/>
            <person name="Varela M.C."/>
            <person name="Egas C."/>
            <person name="Matos J."/>
            <person name="Miguel C.M."/>
            <person name="Oliveira M.M."/>
            <person name="Ricardo C.P."/>
            <person name="Goncalves S."/>
        </authorList>
    </citation>
    <scope>NUCLEOTIDE SEQUENCE [LARGE SCALE GENOMIC DNA]</scope>
    <source>
        <strain evidence="3">cv. HL8</strain>
    </source>
</reference>
<dbReference type="InterPro" id="IPR001906">
    <property type="entry name" value="Terpene_synth_N"/>
</dbReference>
<sequence length="105" mass="12530">MMLDKMVDPVNKLELIDLLQKLGLSNHYKDDIKKLLKSIYDNISNNDKWDKEALFAVALKFRLLRQHGYNVSQVIVSHALELPLDWRMPRLEARWFILYMKEVMI</sequence>
<evidence type="ECO:0000313" key="2">
    <source>
        <dbReference type="EMBL" id="KAK7840757.1"/>
    </source>
</evidence>
<name>A0AAW0KNM9_QUESU</name>
<dbReference type="EMBL" id="PKMF04000254">
    <property type="protein sequence ID" value="KAK7840757.1"/>
    <property type="molecule type" value="Genomic_DNA"/>
</dbReference>
<keyword evidence="3" id="KW-1185">Reference proteome</keyword>
<gene>
    <name evidence="2" type="primary">MYRS_13</name>
    <name evidence="2" type="ORF">CFP56_016276</name>
</gene>
<protein>
    <submittedName>
        <fullName evidence="2">Myrcene synthase</fullName>
    </submittedName>
</protein>
<dbReference type="AlphaFoldDB" id="A0AAW0KNM9"/>
<evidence type="ECO:0000313" key="3">
    <source>
        <dbReference type="Proteomes" id="UP000237347"/>
    </source>
</evidence>
<comment type="caution">
    <text evidence="2">The sequence shown here is derived from an EMBL/GenBank/DDBJ whole genome shotgun (WGS) entry which is preliminary data.</text>
</comment>
<dbReference type="GO" id="GO:0010333">
    <property type="term" value="F:terpene synthase activity"/>
    <property type="evidence" value="ECO:0007669"/>
    <property type="project" value="InterPro"/>
</dbReference>
<dbReference type="InterPro" id="IPR008930">
    <property type="entry name" value="Terpenoid_cyclase/PrenylTrfase"/>
</dbReference>